<evidence type="ECO:0000259" key="30">
    <source>
        <dbReference type="PROSITE" id="PS52022"/>
    </source>
</evidence>
<accession>G1JYX0</accession>
<comment type="catalytic activity">
    <reaction evidence="26">
        <text>ATP + H2O = ADP + phosphate + H(+)</text>
        <dbReference type="Rhea" id="RHEA:13065"/>
        <dbReference type="ChEBI" id="CHEBI:15377"/>
        <dbReference type="ChEBI" id="CHEBI:15378"/>
        <dbReference type="ChEBI" id="CHEBI:30616"/>
        <dbReference type="ChEBI" id="CHEBI:43474"/>
        <dbReference type="ChEBI" id="CHEBI:456216"/>
        <dbReference type="EC" id="3.6.4.12"/>
    </reaction>
</comment>
<evidence type="ECO:0000256" key="28">
    <source>
        <dbReference type="SAM" id="MobiDB-lite"/>
    </source>
</evidence>
<comment type="function">
    <text evidence="2">Multifunctional protein which displays endonuclease and helicase activities required for initiating and directing viral DNA replication. Also plays a role in viral packaging and transactivation of several promoters. Binds site-specifically to 2-3 approximate tandem copies within the origins of replication (Ori), unwinds this hairpin region and nicks one DNA strand thereby initiating the rolling circle replication (RCR). Becomes covalently attached to the 5' end of the nick and provides a 3'OH for priming DNA synthesis. The helicase activity unwinds DNA in a 3'-5' direction on the longer strand. Participates in the transcriptional regulation of several promoters.</text>
</comment>
<evidence type="ECO:0000256" key="10">
    <source>
        <dbReference type="ARBA" id="ARBA00022722"/>
    </source>
</evidence>
<dbReference type="Gene3D" id="3.40.50.300">
    <property type="entry name" value="P-loop containing nucleotide triphosphate hydrolases"/>
    <property type="match status" value="1"/>
</dbReference>
<evidence type="ECO:0000256" key="1">
    <source>
        <dbReference type="ARBA" id="ARBA00001946"/>
    </source>
</evidence>
<dbReference type="EC" id="3.6.4.12" evidence="6"/>
<evidence type="ECO:0000256" key="2">
    <source>
        <dbReference type="ARBA" id="ARBA00002892"/>
    </source>
</evidence>
<dbReference type="GO" id="GO:0006260">
    <property type="term" value="P:DNA replication"/>
    <property type="evidence" value="ECO:0007669"/>
    <property type="project" value="UniProtKB-UniRule"/>
</dbReference>
<keyword evidence="20 27" id="KW-0190">Covalent protein-DNA linkage</keyword>
<evidence type="ECO:0000256" key="24">
    <source>
        <dbReference type="ARBA" id="ARBA00030491"/>
    </source>
</evidence>
<evidence type="ECO:0000256" key="5">
    <source>
        <dbReference type="ARBA" id="ARBA00011717"/>
    </source>
</evidence>
<dbReference type="Pfam" id="PF01057">
    <property type="entry name" value="Parvo_NS1"/>
    <property type="match status" value="1"/>
</dbReference>
<comment type="similarity">
    <text evidence="4">Belongs to the parvoviruses initiator protein NS1 family.</text>
</comment>
<evidence type="ECO:0000256" key="12">
    <source>
        <dbReference type="ARBA" id="ARBA00022741"/>
    </source>
</evidence>
<feature type="domain" description="SF3 helicase" evidence="29">
    <location>
        <begin position="391"/>
        <end position="558"/>
    </location>
</feature>
<protein>
    <recommendedName>
        <fullName evidence="7">Initiator protein NS1</fullName>
        <ecNumber evidence="6">3.6.4.12</ecNumber>
    </recommendedName>
    <alternativeName>
        <fullName evidence="24">Non-structural protein 1</fullName>
    </alternativeName>
    <alternativeName>
        <fullName evidence="25">Non-structural protein NS1</fullName>
    </alternativeName>
</protein>
<evidence type="ECO:0000256" key="17">
    <source>
        <dbReference type="ARBA" id="ARBA00022842"/>
    </source>
</evidence>
<dbReference type="InterPro" id="IPR054766">
    <property type="entry name" value="BoV_NS1-like_N"/>
</dbReference>
<keyword evidence="15" id="KW-0347">Helicase</keyword>
<dbReference type="Gene3D" id="3.40.1310.20">
    <property type="match status" value="1"/>
</dbReference>
<evidence type="ECO:0000256" key="9">
    <source>
        <dbReference type="ARBA" id="ARBA00022705"/>
    </source>
</evidence>
<evidence type="ECO:0000256" key="14">
    <source>
        <dbReference type="ARBA" id="ARBA00022801"/>
    </source>
</evidence>
<keyword evidence="12 27" id="KW-0547">Nucleotide-binding</keyword>
<evidence type="ECO:0000256" key="13">
    <source>
        <dbReference type="ARBA" id="ARBA00022759"/>
    </source>
</evidence>
<dbReference type="GO" id="GO:0004519">
    <property type="term" value="F:endonuclease activity"/>
    <property type="evidence" value="ECO:0007669"/>
    <property type="project" value="UniProtKB-UniRule"/>
</dbReference>
<keyword evidence="23" id="KW-0511">Multifunctional enzyme</keyword>
<dbReference type="PROSITE" id="PS52022">
    <property type="entry name" value="PV_NS1_NUC"/>
    <property type="match status" value="1"/>
</dbReference>
<feature type="region of interest" description="Disordered" evidence="28">
    <location>
        <begin position="667"/>
        <end position="705"/>
    </location>
</feature>
<evidence type="ECO:0000256" key="20">
    <source>
        <dbReference type="ARBA" id="ARBA00023124"/>
    </source>
</evidence>
<dbReference type="GO" id="GO:0046872">
    <property type="term" value="F:metal ion binding"/>
    <property type="evidence" value="ECO:0007669"/>
    <property type="project" value="UniProtKB-KW"/>
</dbReference>
<keyword evidence="9 27" id="KW-0235">DNA replication</keyword>
<feature type="short sequence motif" description="RCR-2" evidence="27">
    <location>
        <begin position="121"/>
        <end position="123"/>
    </location>
</feature>
<evidence type="ECO:0000256" key="19">
    <source>
        <dbReference type="ARBA" id="ARBA00023109"/>
    </source>
</evidence>
<dbReference type="GO" id="GO:0039693">
    <property type="term" value="P:viral DNA genome replication"/>
    <property type="evidence" value="ECO:0007669"/>
    <property type="project" value="UniProtKB-KW"/>
</dbReference>
<feature type="region of interest" description="Disordered" evidence="28">
    <location>
        <begin position="736"/>
        <end position="765"/>
    </location>
</feature>
<proteinExistence type="inferred from homology"/>
<evidence type="ECO:0000256" key="4">
    <source>
        <dbReference type="ARBA" id="ARBA00009826"/>
    </source>
</evidence>
<reference evidence="31" key="1">
    <citation type="journal article" date="2011" name="J. Virol.">
        <title>The fecal viral flora of california sea lions.</title>
        <authorList>
            <person name="Li L."/>
            <person name="Shan T."/>
            <person name="Wang C."/>
            <person name="Cote C."/>
            <person name="Kolman J."/>
            <person name="Onions D."/>
            <person name="Gulland F.M."/>
            <person name="Delwart E."/>
        </authorList>
    </citation>
    <scope>NUCLEOTIDE SEQUENCE</scope>
    <source>
        <strain evidence="31">1187</strain>
    </source>
</reference>
<dbReference type="InterPro" id="IPR027417">
    <property type="entry name" value="P-loop_NTPase"/>
</dbReference>
<evidence type="ECO:0000256" key="21">
    <source>
        <dbReference type="ARBA" id="ARBA00023125"/>
    </source>
</evidence>
<evidence type="ECO:0000256" key="27">
    <source>
        <dbReference type="PROSITE-ProRule" id="PRU01366"/>
    </source>
</evidence>
<evidence type="ECO:0000256" key="15">
    <source>
        <dbReference type="ARBA" id="ARBA00022806"/>
    </source>
</evidence>
<dbReference type="GO" id="GO:0016787">
    <property type="term" value="F:hydrolase activity"/>
    <property type="evidence" value="ECO:0007669"/>
    <property type="project" value="UniProtKB-KW"/>
</dbReference>
<comment type="cofactor">
    <cofactor evidence="1">
        <name>Mg(2+)</name>
        <dbReference type="ChEBI" id="CHEBI:18420"/>
    </cofactor>
</comment>
<comment type="subunit">
    <text evidence="5">Homooligomer; when bound to DNA.</text>
</comment>
<feature type="domain" description="PV NS1-Nuc" evidence="30">
    <location>
        <begin position="14"/>
        <end position="278"/>
    </location>
</feature>
<evidence type="ECO:0000256" key="22">
    <source>
        <dbReference type="ARBA" id="ARBA00023163"/>
    </source>
</evidence>
<dbReference type="GO" id="GO:0042025">
    <property type="term" value="C:host cell nucleus"/>
    <property type="evidence" value="ECO:0007669"/>
    <property type="project" value="UniProtKB-SubCell"/>
</dbReference>
<dbReference type="InterPro" id="IPR001257">
    <property type="entry name" value="Parvovirus_NS1_helicase"/>
</dbReference>
<dbReference type="SUPFAM" id="SSF52540">
    <property type="entry name" value="P-loop containing nucleoside triphosphate hydrolases"/>
    <property type="match status" value="1"/>
</dbReference>
<evidence type="ECO:0000256" key="18">
    <source>
        <dbReference type="ARBA" id="ARBA00023015"/>
    </source>
</evidence>
<evidence type="ECO:0000259" key="29">
    <source>
        <dbReference type="PROSITE" id="PS51206"/>
    </source>
</evidence>
<dbReference type="SUPFAM" id="SSF55464">
    <property type="entry name" value="Origin of replication-binding domain, RBD-like"/>
    <property type="match status" value="1"/>
</dbReference>
<dbReference type="Pfam" id="PF22419">
    <property type="entry name" value="HBoV_NS1-like_N"/>
    <property type="match status" value="1"/>
</dbReference>
<keyword evidence="11" id="KW-0479">Metal-binding</keyword>
<dbReference type="EMBL" id="JN420362">
    <property type="protein sequence ID" value="AEM37597.1"/>
    <property type="molecule type" value="Genomic_DNA"/>
</dbReference>
<keyword evidence="14 27" id="KW-0378">Hydrolase</keyword>
<comment type="subcellular location">
    <subcellularLocation>
        <location evidence="3 27">Host nucleus</location>
    </subcellularLocation>
</comment>
<keyword evidence="8 27" id="KW-1048">Host nucleus</keyword>
<evidence type="ECO:0000256" key="8">
    <source>
        <dbReference type="ARBA" id="ARBA00022562"/>
    </source>
</evidence>
<name>G1JYX0_9VIRU</name>
<dbReference type="PROSITE" id="PS51206">
    <property type="entry name" value="SF3_HELICASE_1"/>
    <property type="match status" value="1"/>
</dbReference>
<keyword evidence="16" id="KW-0067">ATP-binding</keyword>
<evidence type="ECO:0000256" key="25">
    <source>
        <dbReference type="ARBA" id="ARBA00032999"/>
    </source>
</evidence>
<feature type="active site" description="For nuclease activity" evidence="27">
    <location>
        <position position="218"/>
    </location>
</feature>
<keyword evidence="21 27" id="KW-0238">DNA-binding</keyword>
<evidence type="ECO:0000256" key="7">
    <source>
        <dbReference type="ARBA" id="ARBA00020731"/>
    </source>
</evidence>
<evidence type="ECO:0000313" key="31">
    <source>
        <dbReference type="EMBL" id="AEM37597.1"/>
    </source>
</evidence>
<dbReference type="InterPro" id="IPR014015">
    <property type="entry name" value="Helicase_SF3_DNA-vir"/>
</dbReference>
<keyword evidence="17" id="KW-0460">Magnesium</keyword>
<organism evidence="31">
    <name type="scientific">California sea lion bocavirus 1</name>
    <dbReference type="NCBI Taxonomy" id="1073959"/>
    <lineage>
        <taxon>Viruses</taxon>
        <taxon>Monodnaviria</taxon>
        <taxon>Shotokuvirae</taxon>
        <taxon>Cossaviricota</taxon>
        <taxon>Quintoviricetes</taxon>
        <taxon>Piccovirales</taxon>
        <taxon>Parvoviridae</taxon>
        <taxon>Parvovirinae</taxon>
        <taxon>Bocaparvovirus</taxon>
        <taxon>Bocaparvovirus pinniped1</taxon>
    </lineage>
</organism>
<evidence type="ECO:0000256" key="6">
    <source>
        <dbReference type="ARBA" id="ARBA00012551"/>
    </source>
</evidence>
<dbReference type="GO" id="GO:0003677">
    <property type="term" value="F:DNA binding"/>
    <property type="evidence" value="ECO:0007669"/>
    <property type="project" value="UniProtKB-UniRule"/>
</dbReference>
<sequence length="793" mass="89948">MALPLATTADIIQFAEPAYTYILTFPYDNWRNHESRIQRSLGFPTGDILDDPSVFDKMPGPETPEEQIAFLETRGPIQSYPLLLARTAYMAAYNVFAQKQGKSDPAASIYAQCELGERRLHVHLVIGGDGLNRYSAKAWRAQLLYKWLDNIQQQLEYNVKYGHTTDKPFCDVLIQACYQVKQRCVDLRANYCEILQYQSRNGDKYACRIDPREFICNYLLPKNLKYLTCIDPDKATPMVSFFACTEKTYAATFINGKWVDIQQRKSMLQSLRDTVVTRFEPKFSGDIFTDLPKVPKANWQESNQPSPSSKMTKREMLMLDCIDRCEKDNLLTYEDLVDNCSALLVMLESQPGGGRLIENLLQMVHIRICQKHTALSYIQLRYSDEPLLVENKAYQLFAIQGYNAWQAGHWLCCVLNKTAGKQNTVNFYGPASTGKTNMAKAIVQAVKLYGCVNHQNKNFLFNDCASKLVCWWEECVMNSEWVEQSKCILGGTEFRIDRKHKDSMLLPQTPVMISTNNDIYTVVGGNTVTGVHSKPLRERVVQFNFMKQLPSTFGEIPASDVVALLLECIKKFPDVSLAGFCAQWKLDKVPNDFPLANICAGHTQDLILYEHGQCTACGTYYPLEERDRGEWELGRPEPRSPEFKVPGRTPTLALLLTSDSVDVYTNSRTLSTVVPPNTPEKRPAPVEEEPQPSTSRAVKRPRKEKVTPKPLFVDDWCAQPPDRLFKKKYEQFVKSIAQPAPSESDDSEPESESSGLTPSEWGEMLGVITQGLEDQPLVLHCFENLEDSEDDSA</sequence>
<feature type="short sequence motif" description="RCR-3" evidence="27">
    <location>
        <begin position="218"/>
        <end position="222"/>
    </location>
</feature>
<keyword evidence="18" id="KW-0805">Transcription regulation</keyword>
<keyword evidence="13 27" id="KW-0255">Endonuclease</keyword>
<keyword evidence="22" id="KW-0804">Transcription</keyword>
<dbReference type="InterPro" id="IPR049901">
    <property type="entry name" value="PV_NS1-NUC"/>
</dbReference>
<evidence type="ECO:0000256" key="3">
    <source>
        <dbReference type="ARBA" id="ARBA00004147"/>
    </source>
</evidence>
<evidence type="ECO:0000256" key="16">
    <source>
        <dbReference type="ARBA" id="ARBA00022840"/>
    </source>
</evidence>
<keyword evidence="19" id="KW-1194">Viral DNA replication</keyword>
<dbReference type="GO" id="GO:0003678">
    <property type="term" value="F:DNA helicase activity"/>
    <property type="evidence" value="ECO:0007669"/>
    <property type="project" value="UniProtKB-EC"/>
</dbReference>
<dbReference type="GO" id="GO:0005524">
    <property type="term" value="F:ATP binding"/>
    <property type="evidence" value="ECO:0007669"/>
    <property type="project" value="UniProtKB-KW"/>
</dbReference>
<keyword evidence="10 27" id="KW-0540">Nuclease</keyword>
<evidence type="ECO:0000256" key="11">
    <source>
        <dbReference type="ARBA" id="ARBA00022723"/>
    </source>
</evidence>
<evidence type="ECO:0000256" key="23">
    <source>
        <dbReference type="ARBA" id="ARBA00023268"/>
    </source>
</evidence>
<evidence type="ECO:0000256" key="26">
    <source>
        <dbReference type="ARBA" id="ARBA00047995"/>
    </source>
</evidence>